<dbReference type="EnsemblPlants" id="Solyc12g077655.1.1">
    <property type="protein sequence ID" value="Solyc12g077655.1.1"/>
    <property type="gene ID" value="Solyc12g077655.1"/>
</dbReference>
<dbReference type="Pfam" id="PF13963">
    <property type="entry name" value="Transpos_assoc"/>
    <property type="match status" value="1"/>
</dbReference>
<name>A0A3Q7JC82_SOLLC</name>
<dbReference type="OMA" id="YRIMNIF"/>
<evidence type="ECO:0000259" key="1">
    <source>
        <dbReference type="Pfam" id="PF13963"/>
    </source>
</evidence>
<proteinExistence type="predicted"/>
<reference evidence="2" key="2">
    <citation type="submission" date="2019-01" db="UniProtKB">
        <authorList>
            <consortium name="EnsemblPlants"/>
        </authorList>
    </citation>
    <scope>IDENTIFICATION</scope>
    <source>
        <strain evidence="2">cv. Heinz 1706</strain>
    </source>
</reference>
<evidence type="ECO:0000313" key="2">
    <source>
        <dbReference type="EnsemblPlants" id="Solyc12g077655.1.1"/>
    </source>
</evidence>
<accession>A0A3Q7JC82</accession>
<dbReference type="InterPro" id="IPR029480">
    <property type="entry name" value="Transpos_assoc"/>
</dbReference>
<evidence type="ECO:0000313" key="3">
    <source>
        <dbReference type="Proteomes" id="UP000004994"/>
    </source>
</evidence>
<dbReference type="AlphaFoldDB" id="A0A3Q7JC82"/>
<dbReference type="Proteomes" id="UP000004994">
    <property type="component" value="Chromosome 12"/>
</dbReference>
<sequence length="185" mass="21757">MSSIRVDRRWMYMRLVPSRTIVTIEFIEGVHRFIEFAFMQPDYFSNGSITCPHLKCKNNSGFLEPYDIRSHLYNHGFMPNYYQWESHGESFVPISWPQPRTNIGDEIGSDRTPINPYRIMNIFTKTIKDKVGETSTLWNEEGLEVHDGDMERNTATNGEDEGEKLVKMMLTYLKQYHRSNYLNLG</sequence>
<protein>
    <recommendedName>
        <fullName evidence="1">Transposase-associated domain-containing protein</fullName>
    </recommendedName>
</protein>
<keyword evidence="3" id="KW-1185">Reference proteome</keyword>
<dbReference type="InParanoid" id="A0A3Q7JC82"/>
<dbReference type="Gramene" id="Solyc12g077655.1.1">
    <property type="protein sequence ID" value="Solyc12g077655.1.1"/>
    <property type="gene ID" value="Solyc12g077655.1"/>
</dbReference>
<feature type="domain" description="Transposase-associated" evidence="1">
    <location>
        <begin position="8"/>
        <end position="89"/>
    </location>
</feature>
<reference evidence="2" key="1">
    <citation type="journal article" date="2012" name="Nature">
        <title>The tomato genome sequence provides insights into fleshy fruit evolution.</title>
        <authorList>
            <consortium name="Tomato Genome Consortium"/>
        </authorList>
    </citation>
    <scope>NUCLEOTIDE SEQUENCE [LARGE SCALE GENOMIC DNA]</scope>
    <source>
        <strain evidence="2">cv. Heinz 1706</strain>
    </source>
</reference>
<organism evidence="2">
    <name type="scientific">Solanum lycopersicum</name>
    <name type="common">Tomato</name>
    <name type="synonym">Lycopersicon esculentum</name>
    <dbReference type="NCBI Taxonomy" id="4081"/>
    <lineage>
        <taxon>Eukaryota</taxon>
        <taxon>Viridiplantae</taxon>
        <taxon>Streptophyta</taxon>
        <taxon>Embryophyta</taxon>
        <taxon>Tracheophyta</taxon>
        <taxon>Spermatophyta</taxon>
        <taxon>Magnoliopsida</taxon>
        <taxon>eudicotyledons</taxon>
        <taxon>Gunneridae</taxon>
        <taxon>Pentapetalae</taxon>
        <taxon>asterids</taxon>
        <taxon>lamiids</taxon>
        <taxon>Solanales</taxon>
        <taxon>Solanaceae</taxon>
        <taxon>Solanoideae</taxon>
        <taxon>Solaneae</taxon>
        <taxon>Solanum</taxon>
        <taxon>Solanum subgen. Lycopersicon</taxon>
    </lineage>
</organism>
<dbReference type="STRING" id="4081.A0A3Q7JC82"/>